<dbReference type="GO" id="GO:0005886">
    <property type="term" value="C:plasma membrane"/>
    <property type="evidence" value="ECO:0007669"/>
    <property type="project" value="TreeGrafter"/>
</dbReference>
<dbReference type="InterPro" id="IPR001036">
    <property type="entry name" value="Acrflvin-R"/>
</dbReference>
<feature type="transmembrane region" description="Helical" evidence="1">
    <location>
        <begin position="462"/>
        <end position="480"/>
    </location>
</feature>
<dbReference type="Proteomes" id="UP000637423">
    <property type="component" value="Unassembled WGS sequence"/>
</dbReference>
<dbReference type="EMBL" id="BMED01000001">
    <property type="protein sequence ID" value="GGC58988.1"/>
    <property type="molecule type" value="Genomic_DNA"/>
</dbReference>
<feature type="transmembrane region" description="Helical" evidence="1">
    <location>
        <begin position="359"/>
        <end position="383"/>
    </location>
</feature>
<dbReference type="InterPro" id="IPR027463">
    <property type="entry name" value="AcrB_DN_DC_subdom"/>
</dbReference>
<dbReference type="PANTHER" id="PTHR32063:SF0">
    <property type="entry name" value="SWARMING MOTILITY PROTEIN SWRC"/>
    <property type="match status" value="1"/>
</dbReference>
<accession>A0A916U472</accession>
<feature type="transmembrane region" description="Helical" evidence="1">
    <location>
        <begin position="333"/>
        <end position="352"/>
    </location>
</feature>
<dbReference type="Gene3D" id="3.30.2090.10">
    <property type="entry name" value="Multidrug efflux transporter AcrB TolC docking domain, DN and DC subdomains"/>
    <property type="match status" value="2"/>
</dbReference>
<feature type="transmembrane region" description="Helical" evidence="1">
    <location>
        <begin position="1024"/>
        <end position="1048"/>
    </location>
</feature>
<evidence type="ECO:0000313" key="2">
    <source>
        <dbReference type="EMBL" id="GGC58988.1"/>
    </source>
</evidence>
<evidence type="ECO:0000256" key="1">
    <source>
        <dbReference type="SAM" id="Phobius"/>
    </source>
</evidence>
<dbReference type="SUPFAM" id="SSF82693">
    <property type="entry name" value="Multidrug efflux transporter AcrB pore domain, PN1, PN2, PC1 and PC2 subdomains"/>
    <property type="match status" value="2"/>
</dbReference>
<keyword evidence="1" id="KW-0472">Membrane</keyword>
<feature type="transmembrane region" description="Helical" evidence="1">
    <location>
        <begin position="851"/>
        <end position="870"/>
    </location>
</feature>
<feature type="transmembrane region" description="Helical" evidence="1">
    <location>
        <begin position="430"/>
        <end position="450"/>
    </location>
</feature>
<protein>
    <recommendedName>
        <fullName evidence="4">Hydrophobic/amphiphilic exporter-1, HAE1 family</fullName>
    </recommendedName>
</protein>
<dbReference type="SUPFAM" id="SSF82714">
    <property type="entry name" value="Multidrug efflux transporter AcrB TolC docking domain, DN and DC subdomains"/>
    <property type="match status" value="2"/>
</dbReference>
<feature type="transmembrane region" description="Helical" evidence="1">
    <location>
        <begin position="389"/>
        <end position="409"/>
    </location>
</feature>
<reference evidence="2" key="2">
    <citation type="submission" date="2020-09" db="EMBL/GenBank/DDBJ databases">
        <authorList>
            <person name="Sun Q."/>
            <person name="Zhou Y."/>
        </authorList>
    </citation>
    <scope>NUCLEOTIDE SEQUENCE</scope>
    <source>
        <strain evidence="2">CGMCC 1.10998</strain>
    </source>
</reference>
<feature type="transmembrane region" description="Helical" evidence="1">
    <location>
        <begin position="952"/>
        <end position="970"/>
    </location>
</feature>
<evidence type="ECO:0000313" key="3">
    <source>
        <dbReference type="Proteomes" id="UP000637423"/>
    </source>
</evidence>
<feature type="transmembrane region" description="Helical" evidence="1">
    <location>
        <begin position="976"/>
        <end position="1003"/>
    </location>
</feature>
<name>A0A916U472_9BURK</name>
<proteinExistence type="predicted"/>
<organism evidence="2 3">
    <name type="scientific">Undibacterium terreum</name>
    <dbReference type="NCBI Taxonomy" id="1224302"/>
    <lineage>
        <taxon>Bacteria</taxon>
        <taxon>Pseudomonadati</taxon>
        <taxon>Pseudomonadota</taxon>
        <taxon>Betaproteobacteria</taxon>
        <taxon>Burkholderiales</taxon>
        <taxon>Oxalobacteraceae</taxon>
        <taxon>Undibacterium</taxon>
    </lineage>
</organism>
<dbReference type="Gene3D" id="3.30.70.1440">
    <property type="entry name" value="Multidrug efflux transporter AcrB pore domain"/>
    <property type="match status" value="1"/>
</dbReference>
<keyword evidence="1" id="KW-1133">Transmembrane helix</keyword>
<dbReference type="PRINTS" id="PR00702">
    <property type="entry name" value="ACRIFLAVINRP"/>
</dbReference>
<dbReference type="SUPFAM" id="SSF82866">
    <property type="entry name" value="Multidrug efflux transporter AcrB transmembrane domain"/>
    <property type="match status" value="2"/>
</dbReference>
<dbReference type="Gene3D" id="3.30.70.1320">
    <property type="entry name" value="Multidrug efflux transporter AcrB pore domain like"/>
    <property type="match status" value="1"/>
</dbReference>
<dbReference type="Pfam" id="PF00873">
    <property type="entry name" value="ACR_tran"/>
    <property type="match status" value="1"/>
</dbReference>
<reference evidence="2" key="1">
    <citation type="journal article" date="2014" name="Int. J. Syst. Evol. Microbiol.">
        <title>Complete genome sequence of Corynebacterium casei LMG S-19264T (=DSM 44701T), isolated from a smear-ripened cheese.</title>
        <authorList>
            <consortium name="US DOE Joint Genome Institute (JGI-PGF)"/>
            <person name="Walter F."/>
            <person name="Albersmeier A."/>
            <person name="Kalinowski J."/>
            <person name="Ruckert C."/>
        </authorList>
    </citation>
    <scope>NUCLEOTIDE SEQUENCE</scope>
    <source>
        <strain evidence="2">CGMCC 1.10998</strain>
    </source>
</reference>
<sequence length="1072" mass="116355">MFLSDFSIKRPIAMIVIIIALMCLGLLALKKLRVNQSPDVDLPVLVVSVPYPGASPETVEREIINRIEKSLQSITGVYQMRSTASESSASIVLQFNFSKNMIEASDEVRNAIASVRYKLPTEMREPILQRIDPSAQPIMQLALSSKGQSHAEISRLAEDDLSDRFRGIDGVATVDVGGSLRRELSVLLRAEKLREYNVSITEVVNALRNQNTTAPVGKIRGALDEQSIRLVGRIESPAEFEQIVVKRRGDEVIRLAQVATTADSFAELNSFSVRNGLPNVGISITRSRDASTVTVANKVRTLVEEVNKTLPKGTTLEITQDGGKDAESSLNNVIESLMFGAVLTIFVVYVFLNSWRSTLITAMSLPTSVIAAFIAVWLCGFTLNFMTLLGLSLAIGVLIDDAIVVRENIVRHMEMGSDRRTAASAGTKEIGLAVAATTFSIIAVFIPVAFMPGVSGEWFRPFALTVASSVLVSLFISFTLDPMLSAYWGDPVGHHLEPKKGISLWLSHFNHWFDHQADRYGNVIAWALHHRRWMAIIAGLSLVAAVGLHIKFGGSSFLPTSDFGTIAIDVRTPSSASLDYARMKVEKAAELARTLPEAVATNSNVNAAGGRVYVDIGKSTKRKRSAVQIAVDLRKLMAQMIGGEFVVLDDLNNGARKPVQIQFYGPDSRRLMAITGDFMEKLNQVPGAVDVGLSELNPKDELQIELNRGLANSLGISVNDAAQALRVAFAGVEVGDWVDPNGESRDVAVRLHPDDRVKPENIEHLPIAVGGSNMMVPLDQIATITMGKGPAQIQHMDGKRMIAVSANAQGRSPGEVTADALKLAKAIDFPPGFGIQLGGAARDQKELFTEMLIALVSGIGLMYLILVMQFGSFTAPVAVMLSLPLSLIGVVISLLLTGGTLNLMSFIGVIMLMGLVAKNAILLLDCARKREAEGYDREDSLMYAGRMRLRPILMTTFALIAGMMPVALALGEGGEFYRPLAVAIIGGTITSTILTLLVVPTFYDSIEIARDHAIAKFHRRAERWNTAVALVLTLIEALLALIFVRLVYRLLKKLVLLATGRAPHVPTSSVKH</sequence>
<dbReference type="Gene3D" id="1.20.1640.10">
    <property type="entry name" value="Multidrug efflux transporter AcrB transmembrane domain"/>
    <property type="match status" value="2"/>
</dbReference>
<dbReference type="Gene3D" id="3.30.70.1430">
    <property type="entry name" value="Multidrug efflux transporter AcrB pore domain"/>
    <property type="match status" value="2"/>
</dbReference>
<feature type="transmembrane region" description="Helical" evidence="1">
    <location>
        <begin position="12"/>
        <end position="29"/>
    </location>
</feature>
<dbReference type="RefSeq" id="WP_188564169.1">
    <property type="nucleotide sequence ID" value="NZ_BMED01000001.1"/>
</dbReference>
<dbReference type="GO" id="GO:0042910">
    <property type="term" value="F:xenobiotic transmembrane transporter activity"/>
    <property type="evidence" value="ECO:0007669"/>
    <property type="project" value="TreeGrafter"/>
</dbReference>
<dbReference type="AlphaFoldDB" id="A0A916U472"/>
<dbReference type="PANTHER" id="PTHR32063">
    <property type="match status" value="1"/>
</dbReference>
<evidence type="ECO:0008006" key="4">
    <source>
        <dbReference type="Google" id="ProtNLM"/>
    </source>
</evidence>
<keyword evidence="1" id="KW-0812">Transmembrane</keyword>
<feature type="transmembrane region" description="Helical" evidence="1">
    <location>
        <begin position="533"/>
        <end position="552"/>
    </location>
</feature>
<comment type="caution">
    <text evidence="2">The sequence shown here is derived from an EMBL/GenBank/DDBJ whole genome shotgun (WGS) entry which is preliminary data.</text>
</comment>
<gene>
    <name evidence="2" type="ORF">GCM10011396_02370</name>
</gene>
<keyword evidence="3" id="KW-1185">Reference proteome</keyword>